<feature type="transmembrane region" description="Helical" evidence="1">
    <location>
        <begin position="14"/>
        <end position="33"/>
    </location>
</feature>
<accession>A0A1F6WI44</accession>
<dbReference type="EMBL" id="MFUH01000025">
    <property type="protein sequence ID" value="OGI81577.1"/>
    <property type="molecule type" value="Genomic_DNA"/>
</dbReference>
<gene>
    <name evidence="2" type="ORF">A3B93_00690</name>
</gene>
<proteinExistence type="predicted"/>
<keyword evidence="1" id="KW-1133">Transmembrane helix</keyword>
<evidence type="ECO:0000313" key="3">
    <source>
        <dbReference type="Proteomes" id="UP000179880"/>
    </source>
</evidence>
<keyword evidence="1" id="KW-0812">Transmembrane</keyword>
<evidence type="ECO:0000256" key="1">
    <source>
        <dbReference type="SAM" id="Phobius"/>
    </source>
</evidence>
<dbReference type="Proteomes" id="UP000179880">
    <property type="component" value="Unassembled WGS sequence"/>
</dbReference>
<dbReference type="AlphaFoldDB" id="A0A1F6WI44"/>
<organism evidence="2 3">
    <name type="scientific">Candidatus Nomurabacteria bacterium RIFCSPHIGHO2_02_FULL_42_24</name>
    <dbReference type="NCBI Taxonomy" id="1801757"/>
    <lineage>
        <taxon>Bacteria</taxon>
        <taxon>Candidatus Nomuraibacteriota</taxon>
    </lineage>
</organism>
<evidence type="ECO:0000313" key="2">
    <source>
        <dbReference type="EMBL" id="OGI81577.1"/>
    </source>
</evidence>
<keyword evidence="1" id="KW-0472">Membrane</keyword>
<comment type="caution">
    <text evidence="2">The sequence shown here is derived from an EMBL/GenBank/DDBJ whole genome shotgun (WGS) entry which is preliminary data.</text>
</comment>
<sequence>MEEDIKKEEKSNGALWGIVVIILVLLVGGYWFWKQNRAEFVNKEPATDELNEISADEIIFEDETSLDELFLDDDLTTFDEVDSTIQ</sequence>
<name>A0A1F6WI44_9BACT</name>
<protein>
    <submittedName>
        <fullName evidence="2">Uncharacterized protein</fullName>
    </submittedName>
</protein>
<reference evidence="2 3" key="1">
    <citation type="journal article" date="2016" name="Nat. Commun.">
        <title>Thousands of microbial genomes shed light on interconnected biogeochemical processes in an aquifer system.</title>
        <authorList>
            <person name="Anantharaman K."/>
            <person name="Brown C.T."/>
            <person name="Hug L.A."/>
            <person name="Sharon I."/>
            <person name="Castelle C.J."/>
            <person name="Probst A.J."/>
            <person name="Thomas B.C."/>
            <person name="Singh A."/>
            <person name="Wilkins M.J."/>
            <person name="Karaoz U."/>
            <person name="Brodie E.L."/>
            <person name="Williams K.H."/>
            <person name="Hubbard S.S."/>
            <person name="Banfield J.F."/>
        </authorList>
    </citation>
    <scope>NUCLEOTIDE SEQUENCE [LARGE SCALE GENOMIC DNA]</scope>
</reference>